<dbReference type="PANTHER" id="PTHR42919">
    <property type="entry name" value="N-ALPHA-ACETYLTRANSFERASE"/>
    <property type="match status" value="1"/>
</dbReference>
<keyword evidence="4" id="KW-0012">Acyltransferase</keyword>
<comment type="catalytic activity">
    <reaction evidence="13">
        <text>N-terminal L-methionyl-L-threonyl-[protein] + acetyl-CoA = N-terminal N(alpha)-acetyl-L-methionyl-L-threonyl-[protein] + CoA + H(+)</text>
        <dbReference type="Rhea" id="RHEA:50576"/>
        <dbReference type="Rhea" id="RHEA-COMP:12732"/>
        <dbReference type="Rhea" id="RHEA-COMP:12733"/>
        <dbReference type="ChEBI" id="CHEBI:15378"/>
        <dbReference type="ChEBI" id="CHEBI:57287"/>
        <dbReference type="ChEBI" id="CHEBI:57288"/>
        <dbReference type="ChEBI" id="CHEBI:133404"/>
        <dbReference type="ChEBI" id="CHEBI:133405"/>
        <dbReference type="EC" id="2.3.1.258"/>
    </reaction>
</comment>
<evidence type="ECO:0000256" key="13">
    <source>
        <dbReference type="ARBA" id="ARBA00049454"/>
    </source>
</evidence>
<dbReference type="Proteomes" id="UP000708208">
    <property type="component" value="Unassembled WGS sequence"/>
</dbReference>
<evidence type="ECO:0000256" key="12">
    <source>
        <dbReference type="ARBA" id="ARBA00049103"/>
    </source>
</evidence>
<evidence type="ECO:0000313" key="15">
    <source>
        <dbReference type="EMBL" id="CAG7827141.1"/>
    </source>
</evidence>
<dbReference type="InterPro" id="IPR000182">
    <property type="entry name" value="GNAT_dom"/>
</dbReference>
<feature type="non-terminal residue" evidence="15">
    <location>
        <position position="1"/>
    </location>
</feature>
<evidence type="ECO:0000256" key="3">
    <source>
        <dbReference type="ARBA" id="ARBA00022679"/>
    </source>
</evidence>
<organism evidence="15 16">
    <name type="scientific">Allacma fusca</name>
    <dbReference type="NCBI Taxonomy" id="39272"/>
    <lineage>
        <taxon>Eukaryota</taxon>
        <taxon>Metazoa</taxon>
        <taxon>Ecdysozoa</taxon>
        <taxon>Arthropoda</taxon>
        <taxon>Hexapoda</taxon>
        <taxon>Collembola</taxon>
        <taxon>Symphypleona</taxon>
        <taxon>Sminthuridae</taxon>
        <taxon>Allacma</taxon>
    </lineage>
</organism>
<sequence>TRLRPRGTQSWAGLGSTRLVEGQCARRKTRRSLNGERDFLPFLFRNLITVRNKSVICKLEYQNDMTRARIALGEVTVHNIRQLKRLNTVVFPVSYNDKFYKDVLQAGELARLAYYNDVVVGGVCCRVDTSNGQRELYIMTLGCLAPYRRLGIGTIMLKHVLEYVRKDENFDAIFLHVQVNNDSAISFYQRFGFNIVETKPAYYKRIEPADAHVLRKDLRENNNSANNSINN</sequence>
<reference evidence="15" key="1">
    <citation type="submission" date="2021-06" db="EMBL/GenBank/DDBJ databases">
        <authorList>
            <person name="Hodson N. C."/>
            <person name="Mongue J. A."/>
            <person name="Jaron S. K."/>
        </authorList>
    </citation>
    <scope>NUCLEOTIDE SEQUENCE</scope>
</reference>
<accession>A0A8J2PTD3</accession>
<feature type="domain" description="N-acetyltransferase" evidence="14">
    <location>
        <begin position="70"/>
        <end position="219"/>
    </location>
</feature>
<dbReference type="GO" id="GO:0007064">
    <property type="term" value="P:mitotic sister chromatid cohesion"/>
    <property type="evidence" value="ECO:0007669"/>
    <property type="project" value="TreeGrafter"/>
</dbReference>
<keyword evidence="16" id="KW-1185">Reference proteome</keyword>
<dbReference type="Pfam" id="PF00583">
    <property type="entry name" value="Acetyltransf_1"/>
    <property type="match status" value="1"/>
</dbReference>
<evidence type="ECO:0000256" key="7">
    <source>
        <dbReference type="ARBA" id="ARBA00048335"/>
    </source>
</evidence>
<proteinExistence type="predicted"/>
<dbReference type="EMBL" id="CAJVCH010542407">
    <property type="protein sequence ID" value="CAG7827141.1"/>
    <property type="molecule type" value="Genomic_DNA"/>
</dbReference>
<dbReference type="PANTHER" id="PTHR42919:SF8">
    <property type="entry name" value="N-ALPHA-ACETYLTRANSFERASE 50"/>
    <property type="match status" value="1"/>
</dbReference>
<comment type="catalytic activity">
    <reaction evidence="8">
        <text>N-terminal L-methionyl-L-phenylalanyl-[protein] + acetyl-CoA = N-terminal N(alpha)-acetyl-L-methionyl-L-phenylalanyl-[protein] + CoA + H(+)</text>
        <dbReference type="Rhea" id="RHEA:50528"/>
        <dbReference type="Rhea" id="RHEA-COMP:12715"/>
        <dbReference type="Rhea" id="RHEA-COMP:12716"/>
        <dbReference type="ChEBI" id="CHEBI:15378"/>
        <dbReference type="ChEBI" id="CHEBI:57287"/>
        <dbReference type="ChEBI" id="CHEBI:57288"/>
        <dbReference type="ChEBI" id="CHEBI:133382"/>
        <dbReference type="ChEBI" id="CHEBI:133383"/>
        <dbReference type="EC" id="2.3.1.258"/>
    </reaction>
</comment>
<dbReference type="FunFam" id="3.40.630.30:FF:000078">
    <property type="entry name" value="N-alpha-acetyltransferase 50"/>
    <property type="match status" value="1"/>
</dbReference>
<evidence type="ECO:0000256" key="5">
    <source>
        <dbReference type="ARBA" id="ARBA00039121"/>
    </source>
</evidence>
<evidence type="ECO:0000256" key="11">
    <source>
        <dbReference type="ARBA" id="ARBA00049002"/>
    </source>
</evidence>
<comment type="subcellular location">
    <subcellularLocation>
        <location evidence="1">Cytoplasm</location>
    </subcellularLocation>
</comment>
<protein>
    <recommendedName>
        <fullName evidence="5">N-terminal methionine N(alpha)-acetyltransferase NatE</fullName>
        <ecNumber evidence="5">2.3.1.258</ecNumber>
    </recommendedName>
</protein>
<evidence type="ECO:0000256" key="6">
    <source>
        <dbReference type="ARBA" id="ARBA00048251"/>
    </source>
</evidence>
<evidence type="ECO:0000256" key="8">
    <source>
        <dbReference type="ARBA" id="ARBA00048490"/>
    </source>
</evidence>
<evidence type="ECO:0000256" key="10">
    <source>
        <dbReference type="ARBA" id="ARBA00048799"/>
    </source>
</evidence>
<comment type="catalytic activity">
    <reaction evidence="10">
        <text>N-terminal L-methionyl-L-valyl-[protein] + acetyl-CoA = N-terminal N(alpha)-acetyl-L-methionyl-L-valyl-[protein] + CoA + H(+)</text>
        <dbReference type="Rhea" id="RHEA:50572"/>
        <dbReference type="Rhea" id="RHEA-COMP:12730"/>
        <dbReference type="Rhea" id="RHEA-COMP:12731"/>
        <dbReference type="ChEBI" id="CHEBI:15378"/>
        <dbReference type="ChEBI" id="CHEBI:57287"/>
        <dbReference type="ChEBI" id="CHEBI:57288"/>
        <dbReference type="ChEBI" id="CHEBI:133402"/>
        <dbReference type="ChEBI" id="CHEBI:133403"/>
        <dbReference type="EC" id="2.3.1.258"/>
    </reaction>
</comment>
<evidence type="ECO:0000256" key="4">
    <source>
        <dbReference type="ARBA" id="ARBA00023315"/>
    </source>
</evidence>
<dbReference type="AlphaFoldDB" id="A0A8J2PTD3"/>
<evidence type="ECO:0000313" key="16">
    <source>
        <dbReference type="Proteomes" id="UP000708208"/>
    </source>
</evidence>
<dbReference type="GO" id="GO:0031415">
    <property type="term" value="C:NatA complex"/>
    <property type="evidence" value="ECO:0007669"/>
    <property type="project" value="TreeGrafter"/>
</dbReference>
<evidence type="ECO:0000256" key="2">
    <source>
        <dbReference type="ARBA" id="ARBA00022490"/>
    </source>
</evidence>
<gene>
    <name evidence="15" type="ORF">AFUS01_LOCUS37144</name>
</gene>
<evidence type="ECO:0000259" key="14">
    <source>
        <dbReference type="PROSITE" id="PS51186"/>
    </source>
</evidence>
<comment type="catalytic activity">
    <reaction evidence="6">
        <text>N-terminal L-methionyl-L-seryl-[protein] + acetyl-CoA = N-terminal N(alpha)-acetyl-L-methionyl-L-seryl-[protein] + CoA + H(+)</text>
        <dbReference type="Rhea" id="RHEA:50568"/>
        <dbReference type="Rhea" id="RHEA-COMP:12728"/>
        <dbReference type="Rhea" id="RHEA-COMP:12729"/>
        <dbReference type="ChEBI" id="CHEBI:15378"/>
        <dbReference type="ChEBI" id="CHEBI:57287"/>
        <dbReference type="ChEBI" id="CHEBI:57288"/>
        <dbReference type="ChEBI" id="CHEBI:133400"/>
        <dbReference type="ChEBI" id="CHEBI:133401"/>
        <dbReference type="EC" id="2.3.1.258"/>
    </reaction>
</comment>
<comment type="catalytic activity">
    <reaction evidence="9">
        <text>N-terminal L-methionyl-L-lysyl-[protein] + acetyl-CoA = N-terminal N(alpha)-acetyl-L-methionyl-L-lysyl-[protein] + CoA + H(+)</text>
        <dbReference type="Rhea" id="RHEA:50580"/>
        <dbReference type="Rhea" id="RHEA-COMP:12734"/>
        <dbReference type="Rhea" id="RHEA-COMP:12735"/>
        <dbReference type="ChEBI" id="CHEBI:15378"/>
        <dbReference type="ChEBI" id="CHEBI:57287"/>
        <dbReference type="ChEBI" id="CHEBI:57288"/>
        <dbReference type="ChEBI" id="CHEBI:133406"/>
        <dbReference type="ChEBI" id="CHEBI:133407"/>
        <dbReference type="EC" id="2.3.1.258"/>
    </reaction>
</comment>
<comment type="catalytic activity">
    <reaction evidence="12">
        <text>N-terminal L-methionyl-L-leucyl-[protein] + acetyl-CoA = N-terminal N(alpha)-acetyl-L-methionyl-L-leucyl-[protein] + CoA + H(+)</text>
        <dbReference type="Rhea" id="RHEA:50520"/>
        <dbReference type="Rhea" id="RHEA-COMP:12711"/>
        <dbReference type="Rhea" id="RHEA-COMP:12712"/>
        <dbReference type="ChEBI" id="CHEBI:15378"/>
        <dbReference type="ChEBI" id="CHEBI:57287"/>
        <dbReference type="ChEBI" id="CHEBI:57288"/>
        <dbReference type="ChEBI" id="CHEBI:133377"/>
        <dbReference type="ChEBI" id="CHEBI:133378"/>
        <dbReference type="EC" id="2.3.1.258"/>
    </reaction>
</comment>
<evidence type="ECO:0000256" key="1">
    <source>
        <dbReference type="ARBA" id="ARBA00004496"/>
    </source>
</evidence>
<comment type="catalytic activity">
    <reaction evidence="7">
        <text>N-terminal L-methionyl-L-tyrosyl-[protein] + acetyl-CoA = N-terminal N(alpha)-acetyl-L-methionyl-L-tyrosyl-[protein] + CoA + H(+)</text>
        <dbReference type="Rhea" id="RHEA:50532"/>
        <dbReference type="Rhea" id="RHEA-COMP:12717"/>
        <dbReference type="Rhea" id="RHEA-COMP:12718"/>
        <dbReference type="ChEBI" id="CHEBI:15378"/>
        <dbReference type="ChEBI" id="CHEBI:57287"/>
        <dbReference type="ChEBI" id="CHEBI:57288"/>
        <dbReference type="ChEBI" id="CHEBI:133384"/>
        <dbReference type="ChEBI" id="CHEBI:133385"/>
        <dbReference type="EC" id="2.3.1.258"/>
    </reaction>
</comment>
<comment type="caution">
    <text evidence="15">The sequence shown here is derived from an EMBL/GenBank/DDBJ whole genome shotgun (WGS) entry which is preliminary data.</text>
</comment>
<dbReference type="GO" id="GO:0120518">
    <property type="term" value="F:protein N-terminal-methionine acetyltransferase activity"/>
    <property type="evidence" value="ECO:0007669"/>
    <property type="project" value="UniProtKB-EC"/>
</dbReference>
<dbReference type="OrthoDB" id="47374at2759"/>
<dbReference type="PROSITE" id="PS51186">
    <property type="entry name" value="GNAT"/>
    <property type="match status" value="1"/>
</dbReference>
<comment type="catalytic activity">
    <reaction evidence="11">
        <text>N-terminal L-methionyl-L-alanyl-[protein] + acetyl-CoA = N-terminal N(alpha)-acetyl-L-methionyl-L-alanyl-[protein] + CoA + H(+)</text>
        <dbReference type="Rhea" id="RHEA:50564"/>
        <dbReference type="Rhea" id="RHEA-COMP:12726"/>
        <dbReference type="Rhea" id="RHEA-COMP:12727"/>
        <dbReference type="ChEBI" id="CHEBI:15378"/>
        <dbReference type="ChEBI" id="CHEBI:57287"/>
        <dbReference type="ChEBI" id="CHEBI:57288"/>
        <dbReference type="ChEBI" id="CHEBI:133398"/>
        <dbReference type="ChEBI" id="CHEBI:133399"/>
        <dbReference type="EC" id="2.3.1.258"/>
    </reaction>
</comment>
<dbReference type="CDD" id="cd04301">
    <property type="entry name" value="NAT_SF"/>
    <property type="match status" value="1"/>
</dbReference>
<dbReference type="InterPro" id="IPR051556">
    <property type="entry name" value="N-term/lysine_N-AcTrnsfr"/>
</dbReference>
<evidence type="ECO:0000256" key="9">
    <source>
        <dbReference type="ARBA" id="ARBA00048618"/>
    </source>
</evidence>
<keyword evidence="3" id="KW-0808">Transferase</keyword>
<name>A0A8J2PTD3_9HEXA</name>
<dbReference type="EC" id="2.3.1.258" evidence="5"/>
<keyword evidence="2" id="KW-0963">Cytoplasm</keyword>